<evidence type="ECO:0000259" key="1">
    <source>
        <dbReference type="PROSITE" id="PS51459"/>
    </source>
</evidence>
<dbReference type="Pfam" id="PF02661">
    <property type="entry name" value="Fic"/>
    <property type="match status" value="1"/>
</dbReference>
<organism evidence="2 3">
    <name type="scientific">Leisingera daeponensis</name>
    <dbReference type="NCBI Taxonomy" id="405746"/>
    <lineage>
        <taxon>Bacteria</taxon>
        <taxon>Pseudomonadati</taxon>
        <taxon>Pseudomonadota</taxon>
        <taxon>Alphaproteobacteria</taxon>
        <taxon>Rhodobacterales</taxon>
        <taxon>Roseobacteraceae</taxon>
        <taxon>Leisingera</taxon>
    </lineage>
</organism>
<dbReference type="InterPro" id="IPR006440">
    <property type="entry name" value="Doc"/>
</dbReference>
<dbReference type="InterPro" id="IPR053737">
    <property type="entry name" value="Type_II_TA_Toxin"/>
</dbReference>
<feature type="domain" description="Fido" evidence="1">
    <location>
        <begin position="15"/>
        <end position="134"/>
    </location>
</feature>
<reference evidence="2 3" key="1">
    <citation type="submission" date="2021-06" db="EMBL/GenBank/DDBJ databases">
        <title>50 bacteria genomes isolated from Dapeng, Shenzhen, China.</title>
        <authorList>
            <person name="Zheng W."/>
            <person name="Yu S."/>
            <person name="Huang Y."/>
        </authorList>
    </citation>
    <scope>NUCLEOTIDE SEQUENCE [LARGE SCALE GENOMIC DNA]</scope>
    <source>
        <strain evidence="2 3">DP1N14-2</strain>
    </source>
</reference>
<name>A0ABS7NIW1_9RHOB</name>
<evidence type="ECO:0000313" key="2">
    <source>
        <dbReference type="EMBL" id="MBY6141136.1"/>
    </source>
</evidence>
<gene>
    <name evidence="2" type="ORF">KUV26_16995</name>
</gene>
<dbReference type="RefSeq" id="WP_222509217.1">
    <property type="nucleotide sequence ID" value="NZ_JAHVJA010000008.1"/>
</dbReference>
<evidence type="ECO:0000313" key="3">
    <source>
        <dbReference type="Proteomes" id="UP000766629"/>
    </source>
</evidence>
<dbReference type="Gene3D" id="1.20.120.1870">
    <property type="entry name" value="Fic/DOC protein, Fido domain"/>
    <property type="match status" value="1"/>
</dbReference>
<sequence>MFSLAPEEGVDIVFLTIEQIDYFHELALKEGGLAGNLKTDDLKSAIGRPMTAHHFGGICDLLNLAARYWHGISIAHGYCDANKRTAFISAIAFLEANGIEIDESVSSGEPGRFIEEQFQAGTFTVEVLEQYLRTRCRWIEE</sequence>
<dbReference type="Proteomes" id="UP000766629">
    <property type="component" value="Unassembled WGS sequence"/>
</dbReference>
<keyword evidence="3" id="KW-1185">Reference proteome</keyword>
<dbReference type="PANTHER" id="PTHR39426">
    <property type="entry name" value="HOMOLOGY TO DEATH-ON-CURING PROTEIN OF PHAGE P1"/>
    <property type="match status" value="1"/>
</dbReference>
<dbReference type="InterPro" id="IPR003812">
    <property type="entry name" value="Fido"/>
</dbReference>
<accession>A0ABS7NIW1</accession>
<dbReference type="EMBL" id="JAHVJA010000008">
    <property type="protein sequence ID" value="MBY6141136.1"/>
    <property type="molecule type" value="Genomic_DNA"/>
</dbReference>
<dbReference type="PANTHER" id="PTHR39426:SF1">
    <property type="entry name" value="HOMOLOGY TO DEATH-ON-CURING PROTEIN OF PHAGE P1"/>
    <property type="match status" value="1"/>
</dbReference>
<protein>
    <submittedName>
        <fullName evidence="2">Fic family protein</fullName>
    </submittedName>
</protein>
<comment type="caution">
    <text evidence="2">The sequence shown here is derived from an EMBL/GenBank/DDBJ whole genome shotgun (WGS) entry which is preliminary data.</text>
</comment>
<dbReference type="PROSITE" id="PS51459">
    <property type="entry name" value="FIDO"/>
    <property type="match status" value="1"/>
</dbReference>
<proteinExistence type="predicted"/>